<dbReference type="InterPro" id="IPR005467">
    <property type="entry name" value="His_kinase_dom"/>
</dbReference>
<dbReference type="InterPro" id="IPR001789">
    <property type="entry name" value="Sig_transdc_resp-reg_receiver"/>
</dbReference>
<dbReference type="AlphaFoldDB" id="A0AAX1XMS9"/>
<dbReference type="PROSITE" id="PS50109">
    <property type="entry name" value="HIS_KIN"/>
    <property type="match status" value="1"/>
</dbReference>
<proteinExistence type="predicted"/>
<keyword evidence="3 6" id="KW-0597">Phosphoprotein</keyword>
<evidence type="ECO:0000256" key="4">
    <source>
        <dbReference type="ARBA" id="ARBA00022801"/>
    </source>
</evidence>
<dbReference type="InterPro" id="IPR004358">
    <property type="entry name" value="Sig_transdc_His_kin-like_C"/>
</dbReference>
<dbReference type="SUPFAM" id="SSF52172">
    <property type="entry name" value="CheY-like"/>
    <property type="match status" value="1"/>
</dbReference>
<dbReference type="CDD" id="cd16922">
    <property type="entry name" value="HATPase_EvgS-ArcB-TorS-like"/>
    <property type="match status" value="1"/>
</dbReference>
<dbReference type="Pfam" id="PF02518">
    <property type="entry name" value="HATPase_c"/>
    <property type="match status" value="1"/>
</dbReference>
<dbReference type="FunFam" id="3.30.565.10:FF:000010">
    <property type="entry name" value="Sensor histidine kinase RcsC"/>
    <property type="match status" value="1"/>
</dbReference>
<protein>
    <recommendedName>
        <fullName evidence="2">histidine kinase</fullName>
        <ecNumber evidence="2">2.7.13.3</ecNumber>
    </recommendedName>
</protein>
<dbReference type="Proteomes" id="UP000283878">
    <property type="component" value="Unassembled WGS sequence"/>
</dbReference>
<name>A0AAX1XMS9_9VIBR</name>
<dbReference type="Pfam" id="PF00072">
    <property type="entry name" value="Response_reg"/>
    <property type="match status" value="1"/>
</dbReference>
<accession>A0AAX1XMS9</accession>
<dbReference type="InterPro" id="IPR003594">
    <property type="entry name" value="HATPase_dom"/>
</dbReference>
<dbReference type="PANTHER" id="PTHR45339">
    <property type="entry name" value="HYBRID SIGNAL TRANSDUCTION HISTIDINE KINASE J"/>
    <property type="match status" value="1"/>
</dbReference>
<evidence type="ECO:0000256" key="3">
    <source>
        <dbReference type="ARBA" id="ARBA00022553"/>
    </source>
</evidence>
<comment type="catalytic activity">
    <reaction evidence="1">
        <text>ATP + protein L-histidine = ADP + protein N-phospho-L-histidine.</text>
        <dbReference type="EC" id="2.7.13.3"/>
    </reaction>
</comment>
<dbReference type="PROSITE" id="PS50110">
    <property type="entry name" value="RESPONSE_REGULATORY"/>
    <property type="match status" value="1"/>
</dbReference>
<evidence type="ECO:0000313" key="10">
    <source>
        <dbReference type="Proteomes" id="UP000283878"/>
    </source>
</evidence>
<dbReference type="CDD" id="cd17546">
    <property type="entry name" value="REC_hyHK_CKI1_RcsC-like"/>
    <property type="match status" value="1"/>
</dbReference>
<keyword evidence="9" id="KW-0418">Kinase</keyword>
<dbReference type="SMART" id="SM00388">
    <property type="entry name" value="HisKA"/>
    <property type="match status" value="1"/>
</dbReference>
<dbReference type="CDD" id="cd00082">
    <property type="entry name" value="HisKA"/>
    <property type="match status" value="1"/>
</dbReference>
<evidence type="ECO:0000259" key="7">
    <source>
        <dbReference type="PROSITE" id="PS50109"/>
    </source>
</evidence>
<dbReference type="PANTHER" id="PTHR45339:SF1">
    <property type="entry name" value="HYBRID SIGNAL TRANSDUCTION HISTIDINE KINASE J"/>
    <property type="match status" value="1"/>
</dbReference>
<dbReference type="SMART" id="SM00448">
    <property type="entry name" value="REC"/>
    <property type="match status" value="1"/>
</dbReference>
<evidence type="ECO:0000256" key="1">
    <source>
        <dbReference type="ARBA" id="ARBA00000085"/>
    </source>
</evidence>
<reference evidence="9 10" key="1">
    <citation type="journal article" date="2018" name="AMB Express">
        <title>Occurrence and significance of pathogenicity and fitness islands in environmental vibrios.</title>
        <authorList>
            <person name="Klein S."/>
            <person name="Pipes S."/>
            <person name="Lovell C.R."/>
        </authorList>
    </citation>
    <scope>NUCLEOTIDE SEQUENCE [LARGE SCALE GENOMIC DNA]</scope>
    <source>
        <strain evidence="9 10">JBS-8-11-1</strain>
    </source>
</reference>
<evidence type="ECO:0000313" key="9">
    <source>
        <dbReference type="EMBL" id="RPB39671.1"/>
    </source>
</evidence>
<evidence type="ECO:0000256" key="2">
    <source>
        <dbReference type="ARBA" id="ARBA00012438"/>
    </source>
</evidence>
<dbReference type="InterPro" id="IPR036890">
    <property type="entry name" value="HATPase_C_sf"/>
</dbReference>
<dbReference type="EMBL" id="PKPZ01000009">
    <property type="protein sequence ID" value="RPB39671.1"/>
    <property type="molecule type" value="Genomic_DNA"/>
</dbReference>
<organism evidence="9 10">
    <name type="scientific">Vibrio diabolicus</name>
    <dbReference type="NCBI Taxonomy" id="50719"/>
    <lineage>
        <taxon>Bacteria</taxon>
        <taxon>Pseudomonadati</taxon>
        <taxon>Pseudomonadota</taxon>
        <taxon>Gammaproteobacteria</taxon>
        <taxon>Vibrionales</taxon>
        <taxon>Vibrionaceae</taxon>
        <taxon>Vibrio</taxon>
        <taxon>Vibrio diabolicus subgroup</taxon>
    </lineage>
</organism>
<dbReference type="PRINTS" id="PR00344">
    <property type="entry name" value="BCTRLSENSOR"/>
</dbReference>
<dbReference type="Gene3D" id="3.40.50.2300">
    <property type="match status" value="1"/>
</dbReference>
<keyword evidence="4" id="KW-0378">Hydrolase</keyword>
<dbReference type="GO" id="GO:0016787">
    <property type="term" value="F:hydrolase activity"/>
    <property type="evidence" value="ECO:0007669"/>
    <property type="project" value="UniProtKB-KW"/>
</dbReference>
<dbReference type="InterPro" id="IPR003661">
    <property type="entry name" value="HisK_dim/P_dom"/>
</dbReference>
<dbReference type="GO" id="GO:0000155">
    <property type="term" value="F:phosphorelay sensor kinase activity"/>
    <property type="evidence" value="ECO:0007669"/>
    <property type="project" value="InterPro"/>
</dbReference>
<dbReference type="SUPFAM" id="SSF47384">
    <property type="entry name" value="Homodimeric domain of signal transducing histidine kinase"/>
    <property type="match status" value="1"/>
</dbReference>
<feature type="domain" description="Response regulatory" evidence="8">
    <location>
        <begin position="450"/>
        <end position="564"/>
    </location>
</feature>
<evidence type="ECO:0000259" key="8">
    <source>
        <dbReference type="PROSITE" id="PS50110"/>
    </source>
</evidence>
<dbReference type="InterPro" id="IPR011006">
    <property type="entry name" value="CheY-like_superfamily"/>
</dbReference>
<evidence type="ECO:0000256" key="5">
    <source>
        <dbReference type="ARBA" id="ARBA00023012"/>
    </source>
</evidence>
<gene>
    <name evidence="9" type="ORF">CYQ91_10640</name>
</gene>
<dbReference type="SUPFAM" id="SSF55874">
    <property type="entry name" value="ATPase domain of HSP90 chaperone/DNA topoisomerase II/histidine kinase"/>
    <property type="match status" value="1"/>
</dbReference>
<keyword evidence="9" id="KW-0808">Transferase</keyword>
<dbReference type="EC" id="2.7.13.3" evidence="2"/>
<dbReference type="RefSeq" id="WP_124008278.1">
    <property type="nucleotide sequence ID" value="NZ_JAMQQJ010000072.1"/>
</dbReference>
<evidence type="ECO:0000256" key="6">
    <source>
        <dbReference type="PROSITE-ProRule" id="PRU00169"/>
    </source>
</evidence>
<dbReference type="SMART" id="SM00387">
    <property type="entry name" value="HATPase_c"/>
    <property type="match status" value="1"/>
</dbReference>
<feature type="modified residue" description="4-aspartylphosphate" evidence="6">
    <location>
        <position position="499"/>
    </location>
</feature>
<dbReference type="Pfam" id="PF00512">
    <property type="entry name" value="HisKA"/>
    <property type="match status" value="1"/>
</dbReference>
<dbReference type="InterPro" id="IPR036097">
    <property type="entry name" value="HisK_dim/P_sf"/>
</dbReference>
<keyword evidence="5" id="KW-0902">Two-component regulatory system</keyword>
<feature type="domain" description="Histidine kinase" evidence="7">
    <location>
        <begin position="211"/>
        <end position="427"/>
    </location>
</feature>
<sequence>MTGSSSLERKLKREIESRKAAERLLEQKSFELYESTQQLSVALKKLELKSKKDLRKFEFEEKVDATLIKFGRTFLSSTFDEAMIASFIEQLTSNSIISAAYLHLDSTKLSSLRRHHFGHLQLRHENTIKTVPNWQGENLHLPIIIDKQTIGELIFSVQLDQIDQSFISKQMELVSDLVHGVIGRHLSLEREVELRKRAEESEKATKEFVAMINHELRTPLNGVLGSAELLSRTQLGEEQRHYLNNLTQSGDLLRVIINDLLDFSKMNAGMMEIIDKVFAWEELEKAIMGVFSAKAAEKRIHFSIDKKLGIPEFLVGDLERITQILVNLVGNAIKFTHLGGVVLRVEWINGIAHFEVEDTGIGIPIEAQPSLFDPFVQVDRSAKRSFEGSGLGLAICKNLVDLMQGEISFESEERKGTTFKVSIPLKEGQAQGAAEGELATIERSDLAGRSILVVDDIRMNQVIVTQMLKKLDITPDLKANGKEALEAVKNKEYELIFMDCRMPEMDGYEATMYLRERGFTHPIIALTAGTTIEERQKCIDSGMDDILTKPYTATDIEQIMCKWLEQ</sequence>
<dbReference type="Gene3D" id="3.30.565.10">
    <property type="entry name" value="Histidine kinase-like ATPase, C-terminal domain"/>
    <property type="match status" value="1"/>
</dbReference>
<comment type="caution">
    <text evidence="9">The sequence shown here is derived from an EMBL/GenBank/DDBJ whole genome shotgun (WGS) entry which is preliminary data.</text>
</comment>
<dbReference type="Gene3D" id="1.10.287.130">
    <property type="match status" value="1"/>
</dbReference>